<evidence type="ECO:0000256" key="6">
    <source>
        <dbReference type="PROSITE-ProRule" id="PRU01240"/>
    </source>
</evidence>
<sequence>MRIVITLTAAAVALSGLPAPATATTTPTGTVTLITGDRVVLGEHDEVLDVLPGAGREHVPIHVLRRDGTTHVVPDDAARRLATDRLDPRLFDVALLRASGYRDTVPLLVEGPTAGLTVHRRLPGLTSVHTDGRDWSALGAARKVWLDGRRHVSLDRSVPRIGAPAAWAAGLTGAGVTVAVLDTGVDQTHPDLAGREVAEANFSDSPDNTDRAGHGTHVASTVAGAGERYRGVAPGARLLDGKVLDDNGWGSDSSIITGMEWAAEHGARIVNLSLGGEDTPGIDPLEQTVNRLSAEHGMLFVTAAGNSYRPRTIDSPASAAAALAVSAVDLDGVVADFASRGPGLDNVVKPEITAPGVDITAAAPGGGYETMSGTSMAAPHVSGAAALLAEKHPGWTGERLRTALTGSAVPTSDADVFSQGAGQVDVPRALSAGVYATPATLDFGVERWPHDGPVTRTLTYHNDGDTEITLDLAVAGFALGAERVRVPAGGSAPVTVTAAPGTSSGTIVASADGMSVRTPVGVEWEPESYDVTIEVIGPDGRPATNYDVLRMGFGEIGFEFLYDPDGTVETRMRAGLTPVKATVRDPETGRYLLVTHPGLTVSRDTRITLDARTARPVDVTLPEDVSPDGFDIGYAAKRPNGESNSHSVMFGSPADLAVAHAGPVLDDDSVITWMTGQWGDLRYNLSWFLLGRASTGLTETVRRSDLAEITLRLVPAAPGALGALLLRPSPPGGFDPIHDGAPMGVRVDLPELPADRVVHVNSGAEWSASLDQETSGGATVLTTGERHYLAGRAYRLTLGHPVIGPALPPSRHAMPGVSRTGDWLTAAIPLFGDTAGNTGDSTYDSGHSALHRDGSLIDEQPWAGGGQYLVPPEPGTYRLTTTATRSGFPTSTRVDAAWTFRSAHTPDSRRIPLPTLGFRPAVTEDGTAPAGRFTVPVVLTGADGRPVRPHRLTVAVSHDDGASWRAVPVVGGAVRLDQPAGGAVSLRASARTGDTSVEVTIVRAYLVAGGAG</sequence>
<evidence type="ECO:0000256" key="1">
    <source>
        <dbReference type="ARBA" id="ARBA00011073"/>
    </source>
</evidence>
<dbReference type="AlphaFoldDB" id="A0A7Z0WG91"/>
<evidence type="ECO:0000313" key="10">
    <source>
        <dbReference type="EMBL" id="OLF06510.1"/>
    </source>
</evidence>
<evidence type="ECO:0000313" key="11">
    <source>
        <dbReference type="Proteomes" id="UP000185696"/>
    </source>
</evidence>
<keyword evidence="8" id="KW-0732">Signal</keyword>
<keyword evidence="3 6" id="KW-0378">Hydrolase</keyword>
<feature type="domain" description="Peptidase S8/S53" evidence="9">
    <location>
        <begin position="173"/>
        <end position="422"/>
    </location>
</feature>
<keyword evidence="11" id="KW-1185">Reference proteome</keyword>
<proteinExistence type="inferred from homology"/>
<dbReference type="InterPro" id="IPR036852">
    <property type="entry name" value="Peptidase_S8/S53_dom_sf"/>
</dbReference>
<feature type="active site" description="Charge relay system" evidence="5 6">
    <location>
        <position position="375"/>
    </location>
</feature>
<feature type="chain" id="PRO_5031308358" description="Peptidase S8/S53 domain-containing protein" evidence="8">
    <location>
        <begin position="24"/>
        <end position="1012"/>
    </location>
</feature>
<feature type="active site" description="Charge relay system" evidence="5 6">
    <location>
        <position position="182"/>
    </location>
</feature>
<dbReference type="RefSeq" id="WP_075136691.1">
    <property type="nucleotide sequence ID" value="NZ_MSIF01000021.1"/>
</dbReference>
<dbReference type="Proteomes" id="UP000185696">
    <property type="component" value="Unassembled WGS sequence"/>
</dbReference>
<evidence type="ECO:0000256" key="7">
    <source>
        <dbReference type="RuleBase" id="RU003355"/>
    </source>
</evidence>
<accession>A0A7Z0WG91</accession>
<dbReference type="GO" id="GO:0006508">
    <property type="term" value="P:proteolysis"/>
    <property type="evidence" value="ECO:0007669"/>
    <property type="project" value="UniProtKB-KW"/>
</dbReference>
<dbReference type="PROSITE" id="PS00136">
    <property type="entry name" value="SUBTILASE_ASP"/>
    <property type="match status" value="1"/>
</dbReference>
<dbReference type="InterPro" id="IPR050131">
    <property type="entry name" value="Peptidase_S8_subtilisin-like"/>
</dbReference>
<dbReference type="PRINTS" id="PR00723">
    <property type="entry name" value="SUBTILISIN"/>
</dbReference>
<gene>
    <name evidence="10" type="ORF">BLA60_31585</name>
</gene>
<dbReference type="InterPro" id="IPR023828">
    <property type="entry name" value="Peptidase_S8_Ser-AS"/>
</dbReference>
<dbReference type="PROSITE" id="PS51892">
    <property type="entry name" value="SUBTILASE"/>
    <property type="match status" value="1"/>
</dbReference>
<dbReference type="OrthoDB" id="9798386at2"/>
<evidence type="ECO:0000256" key="5">
    <source>
        <dbReference type="PIRSR" id="PIRSR615500-1"/>
    </source>
</evidence>
<dbReference type="InterPro" id="IPR000209">
    <property type="entry name" value="Peptidase_S8/S53_dom"/>
</dbReference>
<name>A0A7Z0WG91_9PSEU</name>
<dbReference type="PANTHER" id="PTHR43806">
    <property type="entry name" value="PEPTIDASE S8"/>
    <property type="match status" value="1"/>
</dbReference>
<dbReference type="Pfam" id="PF00082">
    <property type="entry name" value="Peptidase_S8"/>
    <property type="match status" value="1"/>
</dbReference>
<dbReference type="SUPFAM" id="SSF52743">
    <property type="entry name" value="Subtilisin-like"/>
    <property type="match status" value="1"/>
</dbReference>
<evidence type="ECO:0000256" key="8">
    <source>
        <dbReference type="SAM" id="SignalP"/>
    </source>
</evidence>
<dbReference type="PROSITE" id="PS00137">
    <property type="entry name" value="SUBTILASE_HIS"/>
    <property type="match status" value="1"/>
</dbReference>
<dbReference type="GO" id="GO:0004252">
    <property type="term" value="F:serine-type endopeptidase activity"/>
    <property type="evidence" value="ECO:0007669"/>
    <property type="project" value="UniProtKB-UniRule"/>
</dbReference>
<dbReference type="Gene3D" id="3.40.50.200">
    <property type="entry name" value="Peptidase S8/S53 domain"/>
    <property type="match status" value="1"/>
</dbReference>
<evidence type="ECO:0000259" key="9">
    <source>
        <dbReference type="Pfam" id="PF00082"/>
    </source>
</evidence>
<reference evidence="10 11" key="1">
    <citation type="submission" date="2016-12" db="EMBL/GenBank/DDBJ databases">
        <title>The draft genome sequence of Actinophytocola xinjiangensis.</title>
        <authorList>
            <person name="Wang W."/>
            <person name="Yuan L."/>
        </authorList>
    </citation>
    <scope>NUCLEOTIDE SEQUENCE [LARGE SCALE GENOMIC DNA]</scope>
    <source>
        <strain evidence="10 11">CGMCC 4.4663</strain>
    </source>
</reference>
<dbReference type="PANTHER" id="PTHR43806:SF11">
    <property type="entry name" value="CEREVISIN-RELATED"/>
    <property type="match status" value="1"/>
</dbReference>
<evidence type="ECO:0000256" key="3">
    <source>
        <dbReference type="ARBA" id="ARBA00022801"/>
    </source>
</evidence>
<feature type="signal peptide" evidence="8">
    <location>
        <begin position="1"/>
        <end position="23"/>
    </location>
</feature>
<comment type="caution">
    <text evidence="10">The sequence shown here is derived from an EMBL/GenBank/DDBJ whole genome shotgun (WGS) entry which is preliminary data.</text>
</comment>
<protein>
    <recommendedName>
        <fullName evidence="9">Peptidase S8/S53 domain-containing protein</fullName>
    </recommendedName>
</protein>
<evidence type="ECO:0000256" key="4">
    <source>
        <dbReference type="ARBA" id="ARBA00022825"/>
    </source>
</evidence>
<dbReference type="PROSITE" id="PS00138">
    <property type="entry name" value="SUBTILASE_SER"/>
    <property type="match status" value="1"/>
</dbReference>
<dbReference type="EMBL" id="MSIF01000021">
    <property type="protein sequence ID" value="OLF06510.1"/>
    <property type="molecule type" value="Genomic_DNA"/>
</dbReference>
<dbReference type="InterPro" id="IPR023827">
    <property type="entry name" value="Peptidase_S8_Asp-AS"/>
</dbReference>
<keyword evidence="2 6" id="KW-0645">Protease</keyword>
<dbReference type="InterPro" id="IPR015500">
    <property type="entry name" value="Peptidase_S8_subtilisin-rel"/>
</dbReference>
<organism evidence="10 11">
    <name type="scientific">Actinophytocola xinjiangensis</name>
    <dbReference type="NCBI Taxonomy" id="485602"/>
    <lineage>
        <taxon>Bacteria</taxon>
        <taxon>Bacillati</taxon>
        <taxon>Actinomycetota</taxon>
        <taxon>Actinomycetes</taxon>
        <taxon>Pseudonocardiales</taxon>
        <taxon>Pseudonocardiaceae</taxon>
    </lineage>
</organism>
<evidence type="ECO:0000256" key="2">
    <source>
        <dbReference type="ARBA" id="ARBA00022670"/>
    </source>
</evidence>
<feature type="active site" description="Charge relay system" evidence="5 6">
    <location>
        <position position="214"/>
    </location>
</feature>
<dbReference type="InterPro" id="IPR022398">
    <property type="entry name" value="Peptidase_S8_His-AS"/>
</dbReference>
<keyword evidence="4 6" id="KW-0720">Serine protease</keyword>
<comment type="similarity">
    <text evidence="1 6 7">Belongs to the peptidase S8 family.</text>
</comment>